<organism evidence="2 3">
    <name type="scientific">Streptomyces sporangiiformans</name>
    <dbReference type="NCBI Taxonomy" id="2315329"/>
    <lineage>
        <taxon>Bacteria</taxon>
        <taxon>Bacillati</taxon>
        <taxon>Actinomycetota</taxon>
        <taxon>Actinomycetes</taxon>
        <taxon>Kitasatosporales</taxon>
        <taxon>Streptomycetaceae</taxon>
        <taxon>Streptomyces</taxon>
    </lineage>
</organism>
<name>A0A505D7H2_9ACTN</name>
<keyword evidence="1" id="KW-0472">Membrane</keyword>
<evidence type="ECO:0000256" key="1">
    <source>
        <dbReference type="SAM" id="Phobius"/>
    </source>
</evidence>
<accession>A0A505D7H2</accession>
<keyword evidence="3" id="KW-1185">Reference proteome</keyword>
<proteinExistence type="predicted"/>
<sequence>MGNPPGCTSETPYCVQPSRIGRDSLATYTLLADGTPRISFTSSLIDVKVSRGINGSWEDRVEDWVDKIPFPLQGLIVIVVGGMILFGISLLLGDAGLIKFQFEIDKD</sequence>
<dbReference type="Proteomes" id="UP000317378">
    <property type="component" value="Unassembled WGS sequence"/>
</dbReference>
<comment type="caution">
    <text evidence="2">The sequence shown here is derived from an EMBL/GenBank/DDBJ whole genome shotgun (WGS) entry which is preliminary data.</text>
</comment>
<dbReference type="AlphaFoldDB" id="A0A505D7H2"/>
<protein>
    <submittedName>
        <fullName evidence="2">Uncharacterized protein</fullName>
    </submittedName>
</protein>
<dbReference type="EMBL" id="VCHX02000322">
    <property type="protein sequence ID" value="TPQ16658.1"/>
    <property type="molecule type" value="Genomic_DNA"/>
</dbReference>
<dbReference type="RefSeq" id="WP_140936055.1">
    <property type="nucleotide sequence ID" value="NZ_QXMJ01000322.1"/>
</dbReference>
<gene>
    <name evidence="2" type="ORF">FGD71_040525</name>
</gene>
<evidence type="ECO:0000313" key="3">
    <source>
        <dbReference type="Proteomes" id="UP000317378"/>
    </source>
</evidence>
<keyword evidence="1" id="KW-1133">Transmembrane helix</keyword>
<reference evidence="2 3" key="1">
    <citation type="submission" date="2019-06" db="EMBL/GenBank/DDBJ databases">
        <title>Streptomyces sporangiiformans sp. nov., a novel actinomycete isolated from soil in Mount Song.</title>
        <authorList>
            <person name="Han L."/>
        </authorList>
    </citation>
    <scope>NUCLEOTIDE SEQUENCE [LARGE SCALE GENOMIC DNA]</scope>
    <source>
        <strain evidence="2 3">NEAU-SSA 1</strain>
    </source>
</reference>
<keyword evidence="1" id="KW-0812">Transmembrane</keyword>
<evidence type="ECO:0000313" key="2">
    <source>
        <dbReference type="EMBL" id="TPQ16658.1"/>
    </source>
</evidence>
<feature type="transmembrane region" description="Helical" evidence="1">
    <location>
        <begin position="70"/>
        <end position="92"/>
    </location>
</feature>